<dbReference type="AlphaFoldDB" id="R0JAY4"/>
<organism evidence="1 2">
    <name type="scientific">Anas platyrhynchos</name>
    <name type="common">Mallard</name>
    <name type="synonym">Anas boschas</name>
    <dbReference type="NCBI Taxonomy" id="8839"/>
    <lineage>
        <taxon>Eukaryota</taxon>
        <taxon>Metazoa</taxon>
        <taxon>Chordata</taxon>
        <taxon>Craniata</taxon>
        <taxon>Vertebrata</taxon>
        <taxon>Euteleostomi</taxon>
        <taxon>Archelosauria</taxon>
        <taxon>Archosauria</taxon>
        <taxon>Dinosauria</taxon>
        <taxon>Saurischia</taxon>
        <taxon>Theropoda</taxon>
        <taxon>Coelurosauria</taxon>
        <taxon>Aves</taxon>
        <taxon>Neognathae</taxon>
        <taxon>Galloanserae</taxon>
        <taxon>Anseriformes</taxon>
        <taxon>Anatidae</taxon>
        <taxon>Anatinae</taxon>
        <taxon>Anas</taxon>
    </lineage>
</organism>
<evidence type="ECO:0000313" key="2">
    <source>
        <dbReference type="Proteomes" id="UP000296049"/>
    </source>
</evidence>
<accession>R0JAY4</accession>
<dbReference type="EMBL" id="KB744961">
    <property type="protein sequence ID" value="EOA94141.1"/>
    <property type="molecule type" value="Genomic_DNA"/>
</dbReference>
<proteinExistence type="predicted"/>
<protein>
    <submittedName>
        <fullName evidence="1">Uncharacterized protein</fullName>
    </submittedName>
</protein>
<name>R0JAY4_ANAPL</name>
<keyword evidence="2" id="KW-1185">Reference proteome</keyword>
<sequence length="251" mass="27033">MAVLSVDLFGDVVKLCSELLKSASKKVCHAVGCPDASGQHPSCLKSGRQRCASGLISLGQEMRLELNTLICIVQSEMHFLLVTYLPDRIVKLLAASIILVPLPAAHGIDTKYMVSRKRATEMEKNAHSQNGFLNSQEVQHARMRSFVYTVDEIGYVKILAPGPCVCQISPRCYFSVAHQVLTPSPLPSVFHSMALGSLIESCHSGHGTAARTKGMGQPSSLLLACQKSIAAISKRAGSNQSSEKNGHGFED</sequence>
<evidence type="ECO:0000313" key="1">
    <source>
        <dbReference type="EMBL" id="EOA94141.1"/>
    </source>
</evidence>
<reference evidence="2" key="1">
    <citation type="journal article" date="2013" name="Nat. Genet.">
        <title>The duck genome and transcriptome provide insight into an avian influenza virus reservoir species.</title>
        <authorList>
            <person name="Huang Y."/>
            <person name="Li Y."/>
            <person name="Burt D.W."/>
            <person name="Chen H."/>
            <person name="Zhang Y."/>
            <person name="Qian W."/>
            <person name="Kim H."/>
            <person name="Gan S."/>
            <person name="Zhao Y."/>
            <person name="Li J."/>
            <person name="Yi K."/>
            <person name="Feng H."/>
            <person name="Zhu P."/>
            <person name="Li B."/>
            <person name="Liu Q."/>
            <person name="Fairley S."/>
            <person name="Magor K.E."/>
            <person name="Du Z."/>
            <person name="Hu X."/>
            <person name="Goodman L."/>
            <person name="Tafer H."/>
            <person name="Vignal A."/>
            <person name="Lee T."/>
            <person name="Kim K.W."/>
            <person name="Sheng Z."/>
            <person name="An Y."/>
            <person name="Searle S."/>
            <person name="Herrero J."/>
            <person name="Groenen M.A."/>
            <person name="Crooijmans R.P."/>
            <person name="Faraut T."/>
            <person name="Cai Q."/>
            <person name="Webster R.G."/>
            <person name="Aldridge J.R."/>
            <person name="Warren W.C."/>
            <person name="Bartschat S."/>
            <person name="Kehr S."/>
            <person name="Marz M."/>
            <person name="Stadler P.F."/>
            <person name="Smith J."/>
            <person name="Kraus R.H."/>
            <person name="Zhao Y."/>
            <person name="Ren L."/>
            <person name="Fei J."/>
            <person name="Morisson M."/>
            <person name="Kaiser P."/>
            <person name="Griffin D.K."/>
            <person name="Rao M."/>
            <person name="Pitel F."/>
            <person name="Wang J."/>
            <person name="Li N."/>
        </authorList>
    </citation>
    <scope>NUCLEOTIDE SEQUENCE [LARGE SCALE GENOMIC DNA]</scope>
</reference>
<gene>
    <name evidence="1" type="ORF">Anapl_16033</name>
</gene>
<dbReference type="Proteomes" id="UP000296049">
    <property type="component" value="Unassembled WGS sequence"/>
</dbReference>